<dbReference type="CDD" id="cd00082">
    <property type="entry name" value="HisKA"/>
    <property type="match status" value="1"/>
</dbReference>
<dbReference type="CDD" id="cd00156">
    <property type="entry name" value="REC"/>
    <property type="match status" value="1"/>
</dbReference>
<dbReference type="InterPro" id="IPR005467">
    <property type="entry name" value="His_kinase_dom"/>
</dbReference>
<dbReference type="OrthoDB" id="9792854at2"/>
<keyword evidence="3 7" id="KW-0597">Phosphoprotein</keyword>
<evidence type="ECO:0000256" key="8">
    <source>
        <dbReference type="SAM" id="Phobius"/>
    </source>
</evidence>
<dbReference type="EMBL" id="FOSH01000009">
    <property type="protein sequence ID" value="SFK38516.1"/>
    <property type="molecule type" value="Genomic_DNA"/>
</dbReference>
<feature type="transmembrane region" description="Helical" evidence="8">
    <location>
        <begin position="56"/>
        <end position="75"/>
    </location>
</feature>
<dbReference type="InterPro" id="IPR036097">
    <property type="entry name" value="HisK_dim/P_sf"/>
</dbReference>
<feature type="transmembrane region" description="Helical" evidence="8">
    <location>
        <begin position="147"/>
        <end position="166"/>
    </location>
</feature>
<dbReference type="SUPFAM" id="SSF55874">
    <property type="entry name" value="ATPase domain of HSP90 chaperone/DNA topoisomerase II/histidine kinase"/>
    <property type="match status" value="1"/>
</dbReference>
<evidence type="ECO:0000256" key="7">
    <source>
        <dbReference type="PROSITE-ProRule" id="PRU00169"/>
    </source>
</evidence>
<comment type="catalytic activity">
    <reaction evidence="1">
        <text>ATP + protein L-histidine = ADP + protein N-phospho-L-histidine.</text>
        <dbReference type="EC" id="2.7.13.3"/>
    </reaction>
</comment>
<organism evidence="11 12">
    <name type="scientific">Methylophaga sulfidovorans</name>
    <dbReference type="NCBI Taxonomy" id="45496"/>
    <lineage>
        <taxon>Bacteria</taxon>
        <taxon>Pseudomonadati</taxon>
        <taxon>Pseudomonadota</taxon>
        <taxon>Gammaproteobacteria</taxon>
        <taxon>Thiotrichales</taxon>
        <taxon>Piscirickettsiaceae</taxon>
        <taxon>Methylophaga</taxon>
    </lineage>
</organism>
<dbReference type="STRING" id="45496.SAMN04488079_109116"/>
<keyword evidence="8" id="KW-0472">Membrane</keyword>
<evidence type="ECO:0000259" key="9">
    <source>
        <dbReference type="PROSITE" id="PS50109"/>
    </source>
</evidence>
<dbReference type="Pfam" id="PF00072">
    <property type="entry name" value="Response_reg"/>
    <property type="match status" value="1"/>
</dbReference>
<dbReference type="RefSeq" id="WP_091713849.1">
    <property type="nucleotide sequence ID" value="NZ_FOSH01000009.1"/>
</dbReference>
<keyword evidence="8" id="KW-1133">Transmembrane helix</keyword>
<name>A0A1I3Z4S4_9GAMM</name>
<dbReference type="EC" id="2.7.13.3" evidence="2"/>
<dbReference type="Gene3D" id="3.30.565.10">
    <property type="entry name" value="Histidine kinase-like ATPase, C-terminal domain"/>
    <property type="match status" value="1"/>
</dbReference>
<dbReference type="Proteomes" id="UP000198924">
    <property type="component" value="Unassembled WGS sequence"/>
</dbReference>
<feature type="transmembrane region" description="Helical" evidence="8">
    <location>
        <begin position="96"/>
        <end position="115"/>
    </location>
</feature>
<dbReference type="PANTHER" id="PTHR43711">
    <property type="entry name" value="TWO-COMPONENT HISTIDINE KINASE"/>
    <property type="match status" value="1"/>
</dbReference>
<dbReference type="GO" id="GO:0000155">
    <property type="term" value="F:phosphorelay sensor kinase activity"/>
    <property type="evidence" value="ECO:0007669"/>
    <property type="project" value="InterPro"/>
</dbReference>
<dbReference type="InterPro" id="IPR036890">
    <property type="entry name" value="HATPase_C_sf"/>
</dbReference>
<dbReference type="Gene3D" id="3.40.50.2300">
    <property type="match status" value="1"/>
</dbReference>
<evidence type="ECO:0000313" key="11">
    <source>
        <dbReference type="EMBL" id="SFK38516.1"/>
    </source>
</evidence>
<keyword evidence="4" id="KW-0808">Transferase</keyword>
<dbReference type="SMART" id="SM00388">
    <property type="entry name" value="HisKA"/>
    <property type="match status" value="1"/>
</dbReference>
<dbReference type="SMART" id="SM00448">
    <property type="entry name" value="REC"/>
    <property type="match status" value="1"/>
</dbReference>
<proteinExistence type="predicted"/>
<feature type="transmembrane region" description="Helical" evidence="8">
    <location>
        <begin position="121"/>
        <end position="140"/>
    </location>
</feature>
<dbReference type="AlphaFoldDB" id="A0A1I3Z4S4"/>
<evidence type="ECO:0000256" key="6">
    <source>
        <dbReference type="ARBA" id="ARBA00023012"/>
    </source>
</evidence>
<dbReference type="Gene3D" id="1.10.287.130">
    <property type="match status" value="1"/>
</dbReference>
<sequence length="591" mass="66606">MFRLTSQPASNDLGPYQQQIDIEKILIAHRNCPATLIGNALGAIPMTLVMQNTPHSLMAIMWFSVLCLLIVVRWKHYLSLDSQKAQAEEIFRYGKVQVLLAGLSGCIWGSAGILFFDPANISILAFIILTYVCMLAGSLASLSARPLAYVAFSLPIMLPLSINMLLQDKHFYNWMGFGAIVYLAATFAFCLNLYKVITQSLRLQYENLDLITDLQEQKELADKANRDKSRFLASASHDLRQPLHAISLFTELLSQKLTVPTQQQDLSNIQQGLQSLNELLDVLLDISRLDANIVQANKVSFDIRSLLDKIEPQFRLDAMRHHLSLDIEKTRHIVFSDPLLIERVITNLLVNAIRYTKQGGIKVFISEKDNKHIQLHIVDTGIGIPKDSLNDIFDEFVQLDNPERNRQKGLGLGLAIVRRIMSLLEHSLQIHSEVNKGTEITLCLPLSSEQNVSQYQETAAPQRLNKLQDLKVMIVDNEVKIVEAMTELLEGWGCDYHTYTSTEVAIEDINAGKKPDFLLVDYRMPGQYNGCSFVSHIETIIGKTPTIIITGDTSESVVNEIKQQDFLLLHKPIKAVQLRLLMEKMLKDVTA</sequence>
<dbReference type="PROSITE" id="PS50110">
    <property type="entry name" value="RESPONSE_REGULATORY"/>
    <property type="match status" value="1"/>
</dbReference>
<feature type="transmembrane region" description="Helical" evidence="8">
    <location>
        <begin position="172"/>
        <end position="194"/>
    </location>
</feature>
<gene>
    <name evidence="11" type="ORF">SAMN04488079_109116</name>
</gene>
<protein>
    <recommendedName>
        <fullName evidence="2">histidine kinase</fullName>
        <ecNumber evidence="2">2.7.13.3</ecNumber>
    </recommendedName>
</protein>
<dbReference type="InterPro" id="IPR011006">
    <property type="entry name" value="CheY-like_superfamily"/>
</dbReference>
<dbReference type="InterPro" id="IPR001789">
    <property type="entry name" value="Sig_transdc_resp-reg_receiver"/>
</dbReference>
<dbReference type="PANTHER" id="PTHR43711:SF1">
    <property type="entry name" value="HISTIDINE KINASE 1"/>
    <property type="match status" value="1"/>
</dbReference>
<feature type="domain" description="Histidine kinase" evidence="9">
    <location>
        <begin position="234"/>
        <end position="448"/>
    </location>
</feature>
<keyword evidence="6" id="KW-0902">Two-component regulatory system</keyword>
<keyword evidence="5 11" id="KW-0418">Kinase</keyword>
<keyword evidence="8" id="KW-0812">Transmembrane</keyword>
<dbReference type="SUPFAM" id="SSF52172">
    <property type="entry name" value="CheY-like"/>
    <property type="match status" value="1"/>
</dbReference>
<dbReference type="InterPro" id="IPR003594">
    <property type="entry name" value="HATPase_dom"/>
</dbReference>
<dbReference type="PRINTS" id="PR00344">
    <property type="entry name" value="BCTRLSENSOR"/>
</dbReference>
<evidence type="ECO:0000313" key="12">
    <source>
        <dbReference type="Proteomes" id="UP000198924"/>
    </source>
</evidence>
<evidence type="ECO:0000259" key="10">
    <source>
        <dbReference type="PROSITE" id="PS50110"/>
    </source>
</evidence>
<feature type="modified residue" description="4-aspartylphosphate" evidence="7">
    <location>
        <position position="521"/>
    </location>
</feature>
<dbReference type="SMART" id="SM00387">
    <property type="entry name" value="HATPase_c"/>
    <property type="match status" value="1"/>
</dbReference>
<evidence type="ECO:0000256" key="2">
    <source>
        <dbReference type="ARBA" id="ARBA00012438"/>
    </source>
</evidence>
<reference evidence="12" key="1">
    <citation type="submission" date="2016-10" db="EMBL/GenBank/DDBJ databases">
        <authorList>
            <person name="Varghese N."/>
            <person name="Submissions S."/>
        </authorList>
    </citation>
    <scope>NUCLEOTIDE SEQUENCE [LARGE SCALE GENOMIC DNA]</scope>
    <source>
        <strain evidence="12">DSM 11578</strain>
    </source>
</reference>
<dbReference type="InterPro" id="IPR050736">
    <property type="entry name" value="Sensor_HK_Regulatory"/>
</dbReference>
<dbReference type="Pfam" id="PF00512">
    <property type="entry name" value="HisKA"/>
    <property type="match status" value="1"/>
</dbReference>
<dbReference type="InterPro" id="IPR004358">
    <property type="entry name" value="Sig_transdc_His_kin-like_C"/>
</dbReference>
<dbReference type="Pfam" id="PF02518">
    <property type="entry name" value="HATPase_c"/>
    <property type="match status" value="1"/>
</dbReference>
<dbReference type="InterPro" id="IPR003661">
    <property type="entry name" value="HisK_dim/P_dom"/>
</dbReference>
<feature type="domain" description="Response regulatory" evidence="10">
    <location>
        <begin position="471"/>
        <end position="586"/>
    </location>
</feature>
<evidence type="ECO:0000256" key="1">
    <source>
        <dbReference type="ARBA" id="ARBA00000085"/>
    </source>
</evidence>
<dbReference type="SUPFAM" id="SSF47384">
    <property type="entry name" value="Homodimeric domain of signal transducing histidine kinase"/>
    <property type="match status" value="1"/>
</dbReference>
<accession>A0A1I3Z4S4</accession>
<dbReference type="PROSITE" id="PS50109">
    <property type="entry name" value="HIS_KIN"/>
    <property type="match status" value="1"/>
</dbReference>
<keyword evidence="12" id="KW-1185">Reference proteome</keyword>
<evidence type="ECO:0000256" key="5">
    <source>
        <dbReference type="ARBA" id="ARBA00022777"/>
    </source>
</evidence>
<evidence type="ECO:0000256" key="4">
    <source>
        <dbReference type="ARBA" id="ARBA00022679"/>
    </source>
</evidence>
<evidence type="ECO:0000256" key="3">
    <source>
        <dbReference type="ARBA" id="ARBA00022553"/>
    </source>
</evidence>